<organism evidence="9 10">
    <name type="scientific">Mortierella polycephala</name>
    <dbReference type="NCBI Taxonomy" id="41804"/>
    <lineage>
        <taxon>Eukaryota</taxon>
        <taxon>Fungi</taxon>
        <taxon>Fungi incertae sedis</taxon>
        <taxon>Mucoromycota</taxon>
        <taxon>Mortierellomycotina</taxon>
        <taxon>Mortierellomycetes</taxon>
        <taxon>Mortierellales</taxon>
        <taxon>Mortierellaceae</taxon>
        <taxon>Mortierella</taxon>
    </lineage>
</organism>
<feature type="domain" description="Gamma tubulin complex component C-terminal" evidence="7">
    <location>
        <begin position="582"/>
        <end position="837"/>
    </location>
</feature>
<dbReference type="CDD" id="cd22572">
    <property type="entry name" value="GCP5_NTD"/>
    <property type="match status" value="1"/>
</dbReference>
<dbReference type="PANTHER" id="PTHR19302:SF33">
    <property type="entry name" value="GAMMA-TUBULIN COMPLEX COMPONENT 5"/>
    <property type="match status" value="1"/>
</dbReference>
<feature type="region of interest" description="Disordered" evidence="6">
    <location>
        <begin position="212"/>
        <end position="232"/>
    </location>
</feature>
<dbReference type="Pfam" id="PF04130">
    <property type="entry name" value="GCP_C_terminal"/>
    <property type="match status" value="1"/>
</dbReference>
<feature type="region of interest" description="Disordered" evidence="6">
    <location>
        <begin position="942"/>
        <end position="981"/>
    </location>
</feature>
<dbReference type="GO" id="GO:0051011">
    <property type="term" value="F:microtubule minus-end binding"/>
    <property type="evidence" value="ECO:0007669"/>
    <property type="project" value="TreeGrafter"/>
</dbReference>
<dbReference type="InterPro" id="IPR041470">
    <property type="entry name" value="GCP_N"/>
</dbReference>
<accession>A0A9P6PPW2</accession>
<feature type="compositionally biased region" description="Basic residues" evidence="6">
    <location>
        <begin position="954"/>
        <end position="979"/>
    </location>
</feature>
<dbReference type="InterPro" id="IPR059169">
    <property type="entry name" value="GCP5_N_ext"/>
</dbReference>
<dbReference type="GO" id="GO:0031122">
    <property type="term" value="P:cytoplasmic microtubule organization"/>
    <property type="evidence" value="ECO:0007669"/>
    <property type="project" value="TreeGrafter"/>
</dbReference>
<dbReference type="InterPro" id="IPR040457">
    <property type="entry name" value="GCP_C"/>
</dbReference>
<dbReference type="AlphaFoldDB" id="A0A9P6PPW2"/>
<dbReference type="PANTHER" id="PTHR19302">
    <property type="entry name" value="GAMMA TUBULIN COMPLEX PROTEIN"/>
    <property type="match status" value="1"/>
</dbReference>
<keyword evidence="3 5" id="KW-0493">Microtubule</keyword>
<dbReference type="InterPro" id="IPR007259">
    <property type="entry name" value="GCP"/>
</dbReference>
<keyword evidence="4 5" id="KW-0206">Cytoskeleton</keyword>
<proteinExistence type="inferred from homology"/>
<evidence type="ECO:0000259" key="8">
    <source>
        <dbReference type="Pfam" id="PF17681"/>
    </source>
</evidence>
<gene>
    <name evidence="9" type="ORF">BG011_008323</name>
</gene>
<comment type="caution">
    <text evidence="9">The sequence shown here is derived from an EMBL/GenBank/DDBJ whole genome shotgun (WGS) entry which is preliminary data.</text>
</comment>
<dbReference type="InterPro" id="IPR042241">
    <property type="entry name" value="GCP_C_sf"/>
</dbReference>
<evidence type="ECO:0000313" key="10">
    <source>
        <dbReference type="Proteomes" id="UP000726737"/>
    </source>
</evidence>
<evidence type="ECO:0000256" key="4">
    <source>
        <dbReference type="ARBA" id="ARBA00023212"/>
    </source>
</evidence>
<evidence type="ECO:0000256" key="6">
    <source>
        <dbReference type="SAM" id="MobiDB-lite"/>
    </source>
</evidence>
<dbReference type="GO" id="GO:0043015">
    <property type="term" value="F:gamma-tubulin binding"/>
    <property type="evidence" value="ECO:0007669"/>
    <property type="project" value="InterPro"/>
</dbReference>
<evidence type="ECO:0000256" key="3">
    <source>
        <dbReference type="ARBA" id="ARBA00022701"/>
    </source>
</evidence>
<dbReference type="GO" id="GO:0000922">
    <property type="term" value="C:spindle pole"/>
    <property type="evidence" value="ECO:0007669"/>
    <property type="project" value="InterPro"/>
</dbReference>
<protein>
    <recommendedName>
        <fullName evidence="5">Spindle pole body component</fullName>
    </recommendedName>
</protein>
<dbReference type="GO" id="GO:0005874">
    <property type="term" value="C:microtubule"/>
    <property type="evidence" value="ECO:0007669"/>
    <property type="project" value="UniProtKB-KW"/>
</dbReference>
<dbReference type="GO" id="GO:0000278">
    <property type="term" value="P:mitotic cell cycle"/>
    <property type="evidence" value="ECO:0007669"/>
    <property type="project" value="TreeGrafter"/>
</dbReference>
<keyword evidence="2 5" id="KW-0963">Cytoplasm</keyword>
<feature type="compositionally biased region" description="Acidic residues" evidence="6">
    <location>
        <begin position="882"/>
        <end position="911"/>
    </location>
</feature>
<evidence type="ECO:0000256" key="2">
    <source>
        <dbReference type="ARBA" id="ARBA00022490"/>
    </source>
</evidence>
<dbReference type="Proteomes" id="UP000726737">
    <property type="component" value="Unassembled WGS sequence"/>
</dbReference>
<evidence type="ECO:0000256" key="5">
    <source>
        <dbReference type="RuleBase" id="RU363050"/>
    </source>
</evidence>
<feature type="region of interest" description="Disordered" evidence="6">
    <location>
        <begin position="830"/>
        <end position="912"/>
    </location>
</feature>
<feature type="compositionally biased region" description="Polar residues" evidence="6">
    <location>
        <begin position="856"/>
        <end position="866"/>
    </location>
</feature>
<reference evidence="9" key="1">
    <citation type="journal article" date="2020" name="Fungal Divers.">
        <title>Resolving the Mortierellaceae phylogeny through synthesis of multi-gene phylogenetics and phylogenomics.</title>
        <authorList>
            <person name="Vandepol N."/>
            <person name="Liber J."/>
            <person name="Desiro A."/>
            <person name="Na H."/>
            <person name="Kennedy M."/>
            <person name="Barry K."/>
            <person name="Grigoriev I.V."/>
            <person name="Miller A.N."/>
            <person name="O'Donnell K."/>
            <person name="Stajich J.E."/>
            <person name="Bonito G."/>
        </authorList>
    </citation>
    <scope>NUCLEOTIDE SEQUENCE</scope>
    <source>
        <strain evidence="9">KOD948</strain>
    </source>
</reference>
<sequence>MSLARRQRAGIPDAALELITRVTGFHPQSEHFDSCADYVGLHLFNINGIGGVRNKSVDHDAIDKRIAGLVEKFSIKGQGTKAMALQDYQKRFRGLARSLGGGDNARTLAASSEMDKNEAAQNVVSSVLLVMLELSQTPTMLRKGEDVYTMPETLKETSAASKSQDQINKDRWEAILKEDPLVGEHWHGVGESAPDSEGSDYEDMDLNPRAVPVTKGAPPGPTDNVVSSGQEGRSFELGDQNLWMQESAYASQNRRQLRTLVQEQYWRNNQVVTKRTPADTDSLDGGYDIQCSTQLSIALRNSRGYVLVQDIPIMDEVDIIQEVFLLLQGLPTVVFTPEDDSLKKYTCRVSVTHLSPGALQKILRPFMDTASEMVELQSLVDSILSASVFPHGKVIQAFAAAIHSELLKLRQFLAEKQLIYQRYRKSFSRVVSSTQSIRPFLLNLETWMSGQSLDSKNEFLIQATQDVDLFSYNFWSEGYYIQTDIVDQIQGEKNGTATARIVPQFLSDTSLKQIMYVGKAIRIIHTLQSPECSSNTPSHTADYTLAFDFAWRLEQELANAIEEQYQTTNSLLKSMQFTRSRLLWHLKGMSEFYFMMQGEVMHSFSTSIFNKMRRRRPWHDSYVLGSTFSQAALVCDWKHDKFVKIRIQDQDGKKLPRVLLSGLKVEAMEQIQFEYLLPWPLAGIIYGTENAKRMYGRIASLLFQVKIVQHTMEMSSFLKAKLAPSPELRLFWILRLRLMSTFNDLWSYLMMTVLNAQIQRFHAEIVGQGDLDDIIQLSQRFIHVCFERCFLKEGAAPLHRSLMTILNLGLEFSALFSSFIQEQEIQRQRQQQGTLGTSGAVMERETRQSGRRVSFGVSQSVGATSTYRRHDGSNIDGSACSDSDDGMSDAEEEQDDQDNHEMEEDEDIDMDDAMHMRNRKSVKKQKTGLDFTGFPRVDLQDEYDSEYTRSTTTTRKRSSSQSRRPRSTTGRQGRRPHAGYRKELEAIEHELNRCREFLVKSLRVVVNSNAARGYAARRAGGGGLKTSLGGQGDGDSGYLDGLILALSS</sequence>
<evidence type="ECO:0000256" key="1">
    <source>
        <dbReference type="ARBA" id="ARBA00010337"/>
    </source>
</evidence>
<comment type="subcellular location">
    <subcellularLocation>
        <location evidence="5">Cytoplasm</location>
        <location evidence="5">Cytoskeleton</location>
        <location evidence="5">Microtubule organizing center</location>
    </subcellularLocation>
</comment>
<dbReference type="GO" id="GO:0051225">
    <property type="term" value="P:spindle assembly"/>
    <property type="evidence" value="ECO:0007669"/>
    <property type="project" value="TreeGrafter"/>
</dbReference>
<name>A0A9P6PPW2_9FUNG</name>
<dbReference type="GO" id="GO:0007020">
    <property type="term" value="P:microtubule nucleation"/>
    <property type="evidence" value="ECO:0007669"/>
    <property type="project" value="InterPro"/>
</dbReference>
<feature type="domain" description="Gamma tubulin complex component protein N-terminal" evidence="8">
    <location>
        <begin position="435"/>
        <end position="574"/>
    </location>
</feature>
<evidence type="ECO:0000259" key="7">
    <source>
        <dbReference type="Pfam" id="PF04130"/>
    </source>
</evidence>
<comment type="similarity">
    <text evidence="1 5">Belongs to the TUBGCP family.</text>
</comment>
<dbReference type="EMBL" id="JAAAJA010000682">
    <property type="protein sequence ID" value="KAG0250477.1"/>
    <property type="molecule type" value="Genomic_DNA"/>
</dbReference>
<evidence type="ECO:0000313" key="9">
    <source>
        <dbReference type="EMBL" id="KAG0250477.1"/>
    </source>
</evidence>
<dbReference type="GO" id="GO:0005816">
    <property type="term" value="C:spindle pole body"/>
    <property type="evidence" value="ECO:0007669"/>
    <property type="project" value="UniProtKB-ARBA"/>
</dbReference>
<dbReference type="OrthoDB" id="66546at2759"/>
<dbReference type="GO" id="GO:0000930">
    <property type="term" value="C:gamma-tubulin complex"/>
    <property type="evidence" value="ECO:0007669"/>
    <property type="project" value="TreeGrafter"/>
</dbReference>
<dbReference type="GO" id="GO:0051321">
    <property type="term" value="P:meiotic cell cycle"/>
    <property type="evidence" value="ECO:0007669"/>
    <property type="project" value="TreeGrafter"/>
</dbReference>
<dbReference type="Gene3D" id="1.20.120.1900">
    <property type="entry name" value="Gamma-tubulin complex, C-terminal domain"/>
    <property type="match status" value="1"/>
</dbReference>
<keyword evidence="10" id="KW-1185">Reference proteome</keyword>
<dbReference type="Pfam" id="PF17681">
    <property type="entry name" value="GCP_N_terminal"/>
    <property type="match status" value="1"/>
</dbReference>